<dbReference type="Proteomes" id="UP000636453">
    <property type="component" value="Unassembled WGS sequence"/>
</dbReference>
<dbReference type="EMBL" id="BNCF01000031">
    <property type="protein sequence ID" value="GHE45134.1"/>
    <property type="molecule type" value="Genomic_DNA"/>
</dbReference>
<feature type="transmembrane region" description="Helical" evidence="1">
    <location>
        <begin position="111"/>
        <end position="132"/>
    </location>
</feature>
<keyword evidence="1" id="KW-1133">Transmembrane helix</keyword>
<evidence type="ECO:0000256" key="1">
    <source>
        <dbReference type="SAM" id="Phobius"/>
    </source>
</evidence>
<dbReference type="AlphaFoldDB" id="A0A918ZD21"/>
<feature type="transmembrane region" description="Helical" evidence="1">
    <location>
        <begin position="82"/>
        <end position="99"/>
    </location>
</feature>
<evidence type="ECO:0000313" key="2">
    <source>
        <dbReference type="EMBL" id="GHE45134.1"/>
    </source>
</evidence>
<organism evidence="2 3">
    <name type="scientific">Vulcaniibacterium thermophilum</name>
    <dbReference type="NCBI Taxonomy" id="1169913"/>
    <lineage>
        <taxon>Bacteria</taxon>
        <taxon>Pseudomonadati</taxon>
        <taxon>Pseudomonadota</taxon>
        <taxon>Gammaproteobacteria</taxon>
        <taxon>Lysobacterales</taxon>
        <taxon>Lysobacteraceae</taxon>
        <taxon>Vulcaniibacterium</taxon>
    </lineage>
</organism>
<proteinExistence type="predicted"/>
<protein>
    <submittedName>
        <fullName evidence="2">Uncharacterized protein</fullName>
    </submittedName>
</protein>
<name>A0A918ZD21_9GAMM</name>
<reference evidence="2" key="1">
    <citation type="journal article" date="2014" name="Int. J. Syst. Evol. Microbiol.">
        <title>Complete genome sequence of Corynebacterium casei LMG S-19264T (=DSM 44701T), isolated from a smear-ripened cheese.</title>
        <authorList>
            <consortium name="US DOE Joint Genome Institute (JGI-PGF)"/>
            <person name="Walter F."/>
            <person name="Albersmeier A."/>
            <person name="Kalinowski J."/>
            <person name="Ruckert C."/>
        </authorList>
    </citation>
    <scope>NUCLEOTIDE SEQUENCE</scope>
    <source>
        <strain evidence="2">KCTC 32020</strain>
    </source>
</reference>
<reference evidence="2" key="2">
    <citation type="submission" date="2020-09" db="EMBL/GenBank/DDBJ databases">
        <authorList>
            <person name="Sun Q."/>
            <person name="Kim S."/>
        </authorList>
    </citation>
    <scope>NUCLEOTIDE SEQUENCE</scope>
    <source>
        <strain evidence="2">KCTC 32020</strain>
    </source>
</reference>
<feature type="transmembrane region" description="Helical" evidence="1">
    <location>
        <begin position="12"/>
        <end position="33"/>
    </location>
</feature>
<feature type="transmembrane region" description="Helical" evidence="1">
    <location>
        <begin position="53"/>
        <end position="75"/>
    </location>
</feature>
<accession>A0A918ZD21</accession>
<gene>
    <name evidence="2" type="ORF">GCM10007167_28240</name>
</gene>
<keyword evidence="1" id="KW-0472">Membrane</keyword>
<keyword evidence="3" id="KW-1185">Reference proteome</keyword>
<sequence length="144" mass="16140">MDQRASTNAKTIKSLLLAGVVVLLGGAIDLYLVTLADRWAVRTVGEVGELYSASLLFVPKLIFGLATGFVVELVACKFALRHLRRLVTFGFIVYFVWKFKTVEVWIAPQILAYVLAVGPYVAFFVALYVPWLSRRLCTLRESPR</sequence>
<comment type="caution">
    <text evidence="2">The sequence shown here is derived from an EMBL/GenBank/DDBJ whole genome shotgun (WGS) entry which is preliminary data.</text>
</comment>
<keyword evidence="1" id="KW-0812">Transmembrane</keyword>
<evidence type="ECO:0000313" key="3">
    <source>
        <dbReference type="Proteomes" id="UP000636453"/>
    </source>
</evidence>